<accession>A0ABR3ZVR4</accession>
<protein>
    <submittedName>
        <fullName evidence="1">Uncharacterized protein</fullName>
    </submittedName>
</protein>
<dbReference type="Proteomes" id="UP001590950">
    <property type="component" value="Unassembled WGS sequence"/>
</dbReference>
<evidence type="ECO:0000313" key="2">
    <source>
        <dbReference type="Proteomes" id="UP001590950"/>
    </source>
</evidence>
<proteinExistence type="predicted"/>
<dbReference type="EMBL" id="JBEFKJ010000050">
    <property type="protein sequence ID" value="KAL2036810.1"/>
    <property type="molecule type" value="Genomic_DNA"/>
</dbReference>
<dbReference type="SUPFAM" id="SSF50685">
    <property type="entry name" value="Barwin-like endoglucanases"/>
    <property type="match status" value="1"/>
</dbReference>
<evidence type="ECO:0000313" key="1">
    <source>
        <dbReference type="EMBL" id="KAL2036810.1"/>
    </source>
</evidence>
<keyword evidence="2" id="KW-1185">Reference proteome</keyword>
<comment type="caution">
    <text evidence="1">The sequence shown here is derived from an EMBL/GenBank/DDBJ whole genome shotgun (WGS) entry which is preliminary data.</text>
</comment>
<dbReference type="InterPro" id="IPR036908">
    <property type="entry name" value="RlpA-like_sf"/>
</dbReference>
<gene>
    <name evidence="1" type="ORF">N7G274_010468</name>
</gene>
<name>A0ABR3ZVR4_9LECA</name>
<dbReference type="CDD" id="cd22191">
    <property type="entry name" value="DPBB_RlpA_EXP_N-like"/>
    <property type="match status" value="1"/>
</dbReference>
<dbReference type="Gene3D" id="2.40.40.10">
    <property type="entry name" value="RlpA-like domain"/>
    <property type="match status" value="1"/>
</dbReference>
<reference evidence="1 2" key="1">
    <citation type="submission" date="2024-09" db="EMBL/GenBank/DDBJ databases">
        <title>Rethinking Asexuality: The Enigmatic Case of Functional Sexual Genes in Lepraria (Stereocaulaceae).</title>
        <authorList>
            <person name="Doellman M."/>
            <person name="Sun Y."/>
            <person name="Barcenas-Pena A."/>
            <person name="Lumbsch H.T."/>
            <person name="Grewe F."/>
        </authorList>
    </citation>
    <scope>NUCLEOTIDE SEQUENCE [LARGE SCALE GENOMIC DNA]</scope>
    <source>
        <strain evidence="1 2">Mercado 3170</strain>
    </source>
</reference>
<organism evidence="1 2">
    <name type="scientific">Stereocaulon virgatum</name>
    <dbReference type="NCBI Taxonomy" id="373712"/>
    <lineage>
        <taxon>Eukaryota</taxon>
        <taxon>Fungi</taxon>
        <taxon>Dikarya</taxon>
        <taxon>Ascomycota</taxon>
        <taxon>Pezizomycotina</taxon>
        <taxon>Lecanoromycetes</taxon>
        <taxon>OSLEUM clade</taxon>
        <taxon>Lecanoromycetidae</taxon>
        <taxon>Lecanorales</taxon>
        <taxon>Lecanorineae</taxon>
        <taxon>Stereocaulaceae</taxon>
        <taxon>Stereocaulon</taxon>
    </lineage>
</organism>
<sequence>MLLAAACVAVQACERCPHPGNFTGKLGLLRNATDSYCGTVDTPAHSIYASINTTFYSIRDESPCDAPINVTNPSINKTIQAIVVGECSTCIGGDIQLTTLGYRALSPNGKGNKPHANVTWTFA</sequence>